<keyword evidence="9" id="KW-1185">Reference proteome</keyword>
<feature type="compositionally biased region" description="Low complexity" evidence="6">
    <location>
        <begin position="80"/>
        <end position="97"/>
    </location>
</feature>
<comment type="caution">
    <text evidence="8">The sequence shown here is derived from an EMBL/GenBank/DDBJ whole genome shotgun (WGS) entry which is preliminary data.</text>
</comment>
<dbReference type="CDD" id="cd09141">
    <property type="entry name" value="PLDc_vPLD1_2_yPLD_like_2"/>
    <property type="match status" value="1"/>
</dbReference>
<dbReference type="EC" id="3.1.4.4" evidence="1"/>
<feature type="compositionally biased region" description="Low complexity" evidence="6">
    <location>
        <begin position="442"/>
        <end position="451"/>
    </location>
</feature>
<accession>A0ABR4HX30</accession>
<dbReference type="Pfam" id="PF13091">
    <property type="entry name" value="PLDc_2"/>
    <property type="match status" value="1"/>
</dbReference>
<dbReference type="InterPro" id="IPR015679">
    <property type="entry name" value="PLipase_D_fam"/>
</dbReference>
<feature type="domain" description="PLD phosphodiesterase" evidence="7">
    <location>
        <begin position="998"/>
        <end position="1025"/>
    </location>
</feature>
<evidence type="ECO:0000313" key="9">
    <source>
        <dbReference type="Proteomes" id="UP001610334"/>
    </source>
</evidence>
<name>A0ABR4HX30_9EURO</name>
<evidence type="ECO:0000256" key="2">
    <source>
        <dbReference type="ARBA" id="ARBA00022737"/>
    </source>
</evidence>
<dbReference type="PROSITE" id="PS50035">
    <property type="entry name" value="PLD"/>
    <property type="match status" value="2"/>
</dbReference>
<evidence type="ECO:0000256" key="4">
    <source>
        <dbReference type="ARBA" id="ARBA00022963"/>
    </source>
</evidence>
<keyword evidence="3" id="KW-0378">Hydrolase</keyword>
<dbReference type="SMART" id="SM00155">
    <property type="entry name" value="PLDc"/>
    <property type="match status" value="2"/>
</dbReference>
<dbReference type="InterPro" id="IPR001736">
    <property type="entry name" value="PLipase_D/transphosphatidylase"/>
</dbReference>
<feature type="compositionally biased region" description="Low complexity" evidence="6">
    <location>
        <begin position="501"/>
        <end position="528"/>
    </location>
</feature>
<feature type="compositionally biased region" description="Polar residues" evidence="6">
    <location>
        <begin position="578"/>
        <end position="611"/>
    </location>
</feature>
<reference evidence="8 9" key="1">
    <citation type="submission" date="2024-07" db="EMBL/GenBank/DDBJ databases">
        <title>Section-level genome sequencing and comparative genomics of Aspergillus sections Usti and Cavernicolus.</title>
        <authorList>
            <consortium name="Lawrence Berkeley National Laboratory"/>
            <person name="Nybo J.L."/>
            <person name="Vesth T.C."/>
            <person name="Theobald S."/>
            <person name="Frisvad J.C."/>
            <person name="Larsen T.O."/>
            <person name="Kjaerboelling I."/>
            <person name="Rothschild-Mancinelli K."/>
            <person name="Lyhne E.K."/>
            <person name="Kogle M.E."/>
            <person name="Barry K."/>
            <person name="Clum A."/>
            <person name="Na H."/>
            <person name="Ledsgaard L."/>
            <person name="Lin J."/>
            <person name="Lipzen A."/>
            <person name="Kuo A."/>
            <person name="Riley R."/>
            <person name="Mondo S."/>
            <person name="Labutti K."/>
            <person name="Haridas S."/>
            <person name="Pangalinan J."/>
            <person name="Salamov A.A."/>
            <person name="Simmons B.A."/>
            <person name="Magnuson J.K."/>
            <person name="Chen J."/>
            <person name="Drula E."/>
            <person name="Henrissat B."/>
            <person name="Wiebenga A."/>
            <person name="Lubbers R.J."/>
            <person name="Gomes A.C."/>
            <person name="Makela M.R."/>
            <person name="Stajich J."/>
            <person name="Grigoriev I.V."/>
            <person name="Mortensen U.H."/>
            <person name="De Vries R.P."/>
            <person name="Baker S.E."/>
            <person name="Andersen M.R."/>
        </authorList>
    </citation>
    <scope>NUCLEOTIDE SEQUENCE [LARGE SCALE GENOMIC DNA]</scope>
    <source>
        <strain evidence="8 9">CBS 588.65</strain>
    </source>
</reference>
<dbReference type="Gene3D" id="3.30.870.10">
    <property type="entry name" value="Endonuclease Chain A"/>
    <property type="match status" value="3"/>
</dbReference>
<evidence type="ECO:0000256" key="1">
    <source>
        <dbReference type="ARBA" id="ARBA00012027"/>
    </source>
</evidence>
<keyword evidence="4" id="KW-0442">Lipid degradation</keyword>
<evidence type="ECO:0000313" key="8">
    <source>
        <dbReference type="EMBL" id="KAL2819193.1"/>
    </source>
</evidence>
<dbReference type="SUPFAM" id="SSF56024">
    <property type="entry name" value="Phospholipase D/nuclease"/>
    <property type="match status" value="2"/>
</dbReference>
<keyword evidence="2" id="KW-0677">Repeat</keyword>
<feature type="compositionally biased region" description="Low complexity" evidence="6">
    <location>
        <begin position="538"/>
        <end position="577"/>
    </location>
</feature>
<evidence type="ECO:0000256" key="3">
    <source>
        <dbReference type="ARBA" id="ARBA00022801"/>
    </source>
</evidence>
<dbReference type="CDD" id="cd09138">
    <property type="entry name" value="PLDc_vPLD1_2_yPLD_like_1"/>
    <property type="match status" value="1"/>
</dbReference>
<feature type="region of interest" description="Disordered" evidence="6">
    <location>
        <begin position="1"/>
        <end position="108"/>
    </location>
</feature>
<feature type="region of interest" description="Disordered" evidence="6">
    <location>
        <begin position="925"/>
        <end position="961"/>
    </location>
</feature>
<keyword evidence="5" id="KW-0443">Lipid metabolism</keyword>
<dbReference type="Proteomes" id="UP001610334">
    <property type="component" value="Unassembled WGS sequence"/>
</dbReference>
<feature type="compositionally biased region" description="Polar residues" evidence="6">
    <location>
        <begin position="641"/>
        <end position="656"/>
    </location>
</feature>
<feature type="compositionally biased region" description="Low complexity" evidence="6">
    <location>
        <begin position="669"/>
        <end position="679"/>
    </location>
</feature>
<feature type="domain" description="PLD phosphodiesterase" evidence="7">
    <location>
        <begin position="308"/>
        <end position="335"/>
    </location>
</feature>
<dbReference type="PANTHER" id="PTHR18896">
    <property type="entry name" value="PHOSPHOLIPASE D"/>
    <property type="match status" value="1"/>
</dbReference>
<organism evidence="8 9">
    <name type="scientific">Aspergillus granulosus</name>
    <dbReference type="NCBI Taxonomy" id="176169"/>
    <lineage>
        <taxon>Eukaryota</taxon>
        <taxon>Fungi</taxon>
        <taxon>Dikarya</taxon>
        <taxon>Ascomycota</taxon>
        <taxon>Pezizomycotina</taxon>
        <taxon>Eurotiomycetes</taxon>
        <taxon>Eurotiomycetidae</taxon>
        <taxon>Eurotiales</taxon>
        <taxon>Aspergillaceae</taxon>
        <taxon>Aspergillus</taxon>
        <taxon>Aspergillus subgen. Nidulantes</taxon>
    </lineage>
</organism>
<sequence>MSHNQDDLAYGQYHGDSQRAGEQGSTRSLVGDTFNMLKSKYKTHQGSQSGAPPPGNQNQPPSQGYPPPTYGSSHAQNPGQSYPPYNNPAPNQSSSNQGKPPKQDKMSGLFGKFQGVVADLGGEVAQRLGTAIDPQGYAEYGAKPQAQHRFGSFAPHRQGNDVQWYVDGCSYFYAVSKALETARESIWILDWWLSPELYLRRPPAKNEQYRLDRLLHAAAQRGVKVNIIVYKEVTQALTLSSHHTKHHLEDLHQNIAVFRHPDHLPDRQGLAASITSSFQNLSLDALKLGQMSVDAMKGVYGIHEGMILYWAHHEKLCLIDGAVAFMGGLDLCYGRWDTHQHALSDLHDNPSDIVFPGQDYNNARVLDFTDVAHPDQNKLDRTQTSRMGWSDVAVSFHGPAVADLRHLFVERWNFLYDTKYQSRNNARFSRLTLYGHPDQHSHQQQQGSQPQQQPPYQPGSQQQQPGQQSYSPSPQPPAQPTQSTQPSWNQQQTTYQPGQHTTQPPAQSTQSTQPSWNQQQTTYQHTTQPPASHPPQPEYSQQQPSYQTGQQHPHSQSPQPNYGQQQASYQLGQQQSSTPSYPVSTQSINQSPQEIYSHHQSSTHQAGQQFHSPSPQPSWNQQQVAHQSGQHQSDQQSYSGTPQASSQTPQQNYSYTGQSFPPPPPGPAPSQSSGTGQTPYFPPPPSQPTQDASYSSSRGAFDYYDDGQGDRERASGGIPGHGSGQGGHGSSFVPRRFRENFDSLRGELAGQIHQYQDRFTSGALGRPQQRGNMTCQVLRSCGKWSNGTPTEHSIADAYCEIIRNSEHFVYIENQFFITATGDKQKPVKNKIGAAIVERILRAARAGQKYKIIVVIPSVPCFAGDLADEAALGTRAIMEFQYNSINRGGNSIMELIAKEGYNPMEYIRFYNLRNYDRIKYTDPRLAPQSTSSGFGPAHRPAFDTSAAYQSPTPPPPAGPKSGAGKWNTVSACYMLNGPDLRNIPWDGPSEAEIDAFVTEELYVHSKVMIADDRVVICGSANINDRSQLGDHDSEIAVLIEDTTPVQSVMNGKQWMASRFASSLRRHLFRKHLGLLPPQDYEHVNDHFDFDCPESQVVADPLADTFLSLWNTRAHTNTEVFREVFHSVPDDTVRNWTTYKEFYGYYFKNADKQAFGEKITGPPAPYKYGHVVSEKFPGPEGVQRVKELLSQVKGTLVEMPLMFLCEEDVAESGLTLNDLTEPLYT</sequence>
<feature type="compositionally biased region" description="Low complexity" evidence="6">
    <location>
        <begin position="617"/>
        <end position="640"/>
    </location>
</feature>
<evidence type="ECO:0000256" key="6">
    <source>
        <dbReference type="SAM" id="MobiDB-lite"/>
    </source>
</evidence>
<evidence type="ECO:0000259" key="7">
    <source>
        <dbReference type="PROSITE" id="PS50035"/>
    </source>
</evidence>
<protein>
    <recommendedName>
        <fullName evidence="1">phospholipase D</fullName>
        <ecNumber evidence="1">3.1.4.4</ecNumber>
    </recommendedName>
</protein>
<dbReference type="EMBL" id="JBFXLT010000011">
    <property type="protein sequence ID" value="KAL2819193.1"/>
    <property type="molecule type" value="Genomic_DNA"/>
</dbReference>
<evidence type="ECO:0000256" key="5">
    <source>
        <dbReference type="ARBA" id="ARBA00023098"/>
    </source>
</evidence>
<proteinExistence type="predicted"/>
<feature type="compositionally biased region" description="Gly residues" evidence="6">
    <location>
        <begin position="717"/>
        <end position="729"/>
    </location>
</feature>
<gene>
    <name evidence="8" type="ORF">BJX63DRAFT_31455</name>
</gene>
<dbReference type="PANTHER" id="PTHR18896:SF186">
    <property type="entry name" value="PHOSPHOLIPASE D"/>
    <property type="match status" value="1"/>
</dbReference>
<feature type="compositionally biased region" description="Polar residues" evidence="6">
    <location>
        <begin position="488"/>
        <end position="500"/>
    </location>
</feature>
<feature type="compositionally biased region" description="Low complexity" evidence="6">
    <location>
        <begin position="458"/>
        <end position="472"/>
    </location>
</feature>
<dbReference type="InterPro" id="IPR025202">
    <property type="entry name" value="PLD-like_dom"/>
</dbReference>
<feature type="region of interest" description="Disordered" evidence="6">
    <location>
        <begin position="437"/>
        <end position="734"/>
    </location>
</feature>